<dbReference type="EMBL" id="DF844385">
    <property type="protein sequence ID" value="GAT48262.1"/>
    <property type="molecule type" value="Genomic_DNA"/>
</dbReference>
<feature type="transmembrane region" description="Helical" evidence="2">
    <location>
        <begin position="127"/>
        <end position="148"/>
    </location>
</feature>
<feature type="transmembrane region" description="Helical" evidence="2">
    <location>
        <begin position="155"/>
        <end position="174"/>
    </location>
</feature>
<evidence type="ECO:0000256" key="1">
    <source>
        <dbReference type="SAM" id="MobiDB-lite"/>
    </source>
</evidence>
<feature type="transmembrane region" description="Helical" evidence="2">
    <location>
        <begin position="284"/>
        <end position="302"/>
    </location>
</feature>
<dbReference type="InterPro" id="IPR045340">
    <property type="entry name" value="DUF6533"/>
</dbReference>
<feature type="transmembrane region" description="Helical" evidence="2">
    <location>
        <begin position="205"/>
        <end position="227"/>
    </location>
</feature>
<feature type="region of interest" description="Disordered" evidence="1">
    <location>
        <begin position="313"/>
        <end position="337"/>
    </location>
</feature>
<feature type="region of interest" description="Disordered" evidence="1">
    <location>
        <begin position="363"/>
        <end position="415"/>
    </location>
</feature>
<sequence length="415" mass="46373">MTTIDVTSDVMRTQLCVPFLPSRFHDEAIYALPACFCFLRLRRWIYNVLNAISFTLLIHDYFLTLEAEVVRFWQRKNRLTAPTILFFCNRYISLVGNVPVVVMYFWYSPVSPRKTEVCHQLETYHEFYLCISQVIVALILIVRTYALYGRSRRILLFFAFLIPTTLALALFGILRSLHAPDKVGSVSIYLGCVSPKGRVQSEGFLIAWGSLAVFDTVIFGMTMWWTLMEGFWGTMREGVRREMKGIYAMRIFVRDGAVYFIVIILFSIANLITFGLNDPYSRGIASVFGNIVSSVMISRLMLNLRDPALNPLHVPSTHAHPQARAKAAYTTGGTPGPAAAHVVTTSASGLLWAVASGTETGTDLGLVTGASTDPSPDSEASRSRSSGTAPSAELERAHHDEKDEEKRSRCVEEIV</sequence>
<feature type="transmembrane region" description="Helical" evidence="2">
    <location>
        <begin position="84"/>
        <end position="107"/>
    </location>
</feature>
<keyword evidence="5" id="KW-1185">Reference proteome</keyword>
<proteinExistence type="predicted"/>
<accession>A0ABQ0LCJ6</accession>
<feature type="transmembrane region" description="Helical" evidence="2">
    <location>
        <begin position="247"/>
        <end position="272"/>
    </location>
</feature>
<feature type="compositionally biased region" description="Basic and acidic residues" evidence="1">
    <location>
        <begin position="393"/>
        <end position="415"/>
    </location>
</feature>
<evidence type="ECO:0000256" key="2">
    <source>
        <dbReference type="SAM" id="Phobius"/>
    </source>
</evidence>
<keyword evidence="2" id="KW-0812">Transmembrane</keyword>
<evidence type="ECO:0000313" key="4">
    <source>
        <dbReference type="EMBL" id="GAT48262.1"/>
    </source>
</evidence>
<keyword evidence="2" id="KW-0472">Membrane</keyword>
<organism evidence="4 5">
    <name type="scientific">Mycena chlorophos</name>
    <name type="common">Agaric fungus</name>
    <name type="synonym">Agaricus chlorophos</name>
    <dbReference type="NCBI Taxonomy" id="658473"/>
    <lineage>
        <taxon>Eukaryota</taxon>
        <taxon>Fungi</taxon>
        <taxon>Dikarya</taxon>
        <taxon>Basidiomycota</taxon>
        <taxon>Agaricomycotina</taxon>
        <taxon>Agaricomycetes</taxon>
        <taxon>Agaricomycetidae</taxon>
        <taxon>Agaricales</taxon>
        <taxon>Marasmiineae</taxon>
        <taxon>Mycenaceae</taxon>
        <taxon>Mycena</taxon>
    </lineage>
</organism>
<gene>
    <name evidence="4" type="ORF">MCHLO_05683</name>
</gene>
<protein>
    <recommendedName>
        <fullName evidence="3">DUF6533 domain-containing protein</fullName>
    </recommendedName>
</protein>
<name>A0ABQ0LCJ6_MYCCL</name>
<dbReference type="Proteomes" id="UP000815677">
    <property type="component" value="Unassembled WGS sequence"/>
</dbReference>
<feature type="transmembrane region" description="Helical" evidence="2">
    <location>
        <begin position="44"/>
        <end position="63"/>
    </location>
</feature>
<feature type="domain" description="DUF6533" evidence="3">
    <location>
        <begin position="51"/>
        <end position="95"/>
    </location>
</feature>
<keyword evidence="2" id="KW-1133">Transmembrane helix</keyword>
<evidence type="ECO:0000313" key="5">
    <source>
        <dbReference type="Proteomes" id="UP000815677"/>
    </source>
</evidence>
<feature type="compositionally biased region" description="Low complexity" evidence="1">
    <location>
        <begin position="373"/>
        <end position="386"/>
    </location>
</feature>
<evidence type="ECO:0000259" key="3">
    <source>
        <dbReference type="Pfam" id="PF20151"/>
    </source>
</evidence>
<reference evidence="4" key="1">
    <citation type="submission" date="2014-09" db="EMBL/GenBank/DDBJ databases">
        <title>Genome sequence of the luminous mushroom Mycena chlorophos for searching fungal bioluminescence genes.</title>
        <authorList>
            <person name="Tanaka Y."/>
            <person name="Kasuga D."/>
            <person name="Oba Y."/>
            <person name="Hase S."/>
            <person name="Sato K."/>
            <person name="Oba Y."/>
            <person name="Sakakibara Y."/>
        </authorList>
    </citation>
    <scope>NUCLEOTIDE SEQUENCE</scope>
</reference>
<dbReference type="Pfam" id="PF20151">
    <property type="entry name" value="DUF6533"/>
    <property type="match status" value="1"/>
</dbReference>